<evidence type="ECO:0008006" key="6">
    <source>
        <dbReference type="Google" id="ProtNLM"/>
    </source>
</evidence>
<dbReference type="Gene3D" id="1.25.40.10">
    <property type="entry name" value="Tetratricopeptide repeat domain"/>
    <property type="match status" value="6"/>
</dbReference>
<dbReference type="InterPro" id="IPR011990">
    <property type="entry name" value="TPR-like_helical_dom_sf"/>
</dbReference>
<dbReference type="Proteomes" id="UP000324832">
    <property type="component" value="Unassembled WGS sequence"/>
</dbReference>
<accession>A0A5E4QM69</accession>
<reference evidence="4 5" key="1">
    <citation type="submission" date="2017-07" db="EMBL/GenBank/DDBJ databases">
        <authorList>
            <person name="Talla V."/>
            <person name="Backstrom N."/>
        </authorList>
    </citation>
    <scope>NUCLEOTIDE SEQUENCE [LARGE SCALE GENOMIC DNA]</scope>
</reference>
<evidence type="ECO:0000313" key="5">
    <source>
        <dbReference type="Proteomes" id="UP000324832"/>
    </source>
</evidence>
<dbReference type="GO" id="GO:0006401">
    <property type="term" value="P:RNA catabolic process"/>
    <property type="evidence" value="ECO:0007669"/>
    <property type="project" value="InterPro"/>
</dbReference>
<proteinExistence type="predicted"/>
<sequence>MADIKTLLKEARKLVDDKEFLKAQDRCKDILRKDKQNYLALILLGKSLGDSDQAPLAYQKAIACKPDLPLAWQGLANYYERKEDLSARKKLITIYGEILKLSLEEEKAIEILSKLGEVGCALKDNSALESLLSYIDKKPNEKLLKIAENEILNLLKADVLCEEKNISCTLTVLDRIYHKDQNDKISMLYGKVILQNNNYPTAVEQIISLEFFTKNCLLREWLCKQICINYVQKDSFSGFDINKYVDKITEGIETSKYPGLLNSMILYDKGLYVEAYKQCVSLINYQDADVTESTFIIKCAVMLKKWQVVEKLALNFIVKVKDSNFLLILKKVLFIALTEQQKWKQAVAVIKDIPISSLNFNEKAALAKCYIEVNEPIDDVIQTLKGTKHFAQLLALSYLKNKKYYEAIVLLEESNDEDSLTSFYLGLAYWELKHYEECLVHFLKSAKLNTDHAETFLYLGHFYYYYKLDQIKAKKCYEKAYSLNALDNVIVRSLSEVYTKLGLADLDYKLLTTASESIEHQTWISFKLGLHYLRKREWENAIIKFRNVIKVNKNDVIAFECLADAYYSRGSYTSALKAYKKVIVLNPVQTSYCLTKIGYIHCLLTQYEDAISTFEEVLRLDNSSLIAIKGIAETWIRIAKKKASAKLYGSSRDSAQYAVNYLVQVLAKDTKFICFWNLLASALIHVTTLPNRFCYVYMSSTVNEKEESIKKERVDIFSQALACYSRAAKLNNQISSYDLASTYLALYYTSSNTVHLHISYKLILSCINSKPLLWRNWNLLGKICIHMKRYDIAQHCFIKALSVTRKWAVAKIWCDLGTLYIKLNHHKLANYCFWRGQSSLPSHPQSWIGQALIAEVIREDEAMDLFRHASILGYHAESALGYVDWLCRKLRNQHYKDNRDLRYVIDGLYAIPYGIDLMEWYLNYKPNDACALNILGILKERSGLLQGALQLYEQAFEYAQDSKKNIVRLNIGRVQSRLCMYDDAITSYKSITEASLDSTCGLALALFNKGLYEEAYAAYDTALHWLSNDDDEKADLLVIMAGIVYKFKGLDDAKTLLFHSIQVAQKKPTAYSLFAICSLGILHSDQGLSKLALSELQKYERNSKFGYDIGFLKSYRIFLNDVDEAIKSISDSVHDHPSDSKLWFCMAQYCLQSSKNKSKIASSCARRAICAIQQKDTQLDIAKILATASIANNMAGEKIKAMSLAKKGLHMYPFKSDIWAVLLFLQLCQNLSHDVKIWTLGVTTFMRKHLNLSRTMKKWISLIESQVESEGFEVN</sequence>
<keyword evidence="1" id="KW-0677">Repeat</keyword>
<dbReference type="InterPro" id="IPR039226">
    <property type="entry name" value="Ski3/TTC37"/>
</dbReference>
<evidence type="ECO:0000256" key="3">
    <source>
        <dbReference type="PROSITE-ProRule" id="PRU00339"/>
    </source>
</evidence>
<dbReference type="SMART" id="SM00028">
    <property type="entry name" value="TPR"/>
    <property type="match status" value="8"/>
</dbReference>
<evidence type="ECO:0000313" key="4">
    <source>
        <dbReference type="EMBL" id="VVC99072.1"/>
    </source>
</evidence>
<dbReference type="Pfam" id="PF13432">
    <property type="entry name" value="TPR_16"/>
    <property type="match status" value="1"/>
</dbReference>
<keyword evidence="2 3" id="KW-0802">TPR repeat</keyword>
<gene>
    <name evidence="4" type="ORF">LSINAPIS_LOCUS10014</name>
</gene>
<dbReference type="PANTHER" id="PTHR15704">
    <property type="entry name" value="SUPERKILLER 3 PROTEIN-RELATED"/>
    <property type="match status" value="1"/>
</dbReference>
<keyword evidence="5" id="KW-1185">Reference proteome</keyword>
<evidence type="ECO:0000256" key="1">
    <source>
        <dbReference type="ARBA" id="ARBA00022737"/>
    </source>
</evidence>
<dbReference type="Pfam" id="PF13181">
    <property type="entry name" value="TPR_8"/>
    <property type="match status" value="1"/>
</dbReference>
<dbReference type="SUPFAM" id="SSF48452">
    <property type="entry name" value="TPR-like"/>
    <property type="match status" value="4"/>
</dbReference>
<dbReference type="PANTHER" id="PTHR15704:SF7">
    <property type="entry name" value="SUPERKILLER COMPLEX PROTEIN 3"/>
    <property type="match status" value="1"/>
</dbReference>
<dbReference type="GO" id="GO:0055087">
    <property type="term" value="C:Ski complex"/>
    <property type="evidence" value="ECO:0007669"/>
    <property type="project" value="InterPro"/>
</dbReference>
<organism evidence="4 5">
    <name type="scientific">Leptidea sinapis</name>
    <dbReference type="NCBI Taxonomy" id="189913"/>
    <lineage>
        <taxon>Eukaryota</taxon>
        <taxon>Metazoa</taxon>
        <taxon>Ecdysozoa</taxon>
        <taxon>Arthropoda</taxon>
        <taxon>Hexapoda</taxon>
        <taxon>Insecta</taxon>
        <taxon>Pterygota</taxon>
        <taxon>Neoptera</taxon>
        <taxon>Endopterygota</taxon>
        <taxon>Lepidoptera</taxon>
        <taxon>Glossata</taxon>
        <taxon>Ditrysia</taxon>
        <taxon>Papilionoidea</taxon>
        <taxon>Pieridae</taxon>
        <taxon>Dismorphiinae</taxon>
        <taxon>Leptidea</taxon>
    </lineage>
</organism>
<dbReference type="EMBL" id="FZQP02003956">
    <property type="protein sequence ID" value="VVC99072.1"/>
    <property type="molecule type" value="Genomic_DNA"/>
</dbReference>
<dbReference type="InterPro" id="IPR019734">
    <property type="entry name" value="TPR_rpt"/>
</dbReference>
<protein>
    <recommendedName>
        <fullName evidence="6">Tetratricopeptide repeat protein 37</fullName>
    </recommendedName>
</protein>
<feature type="repeat" description="TPR" evidence="3">
    <location>
        <begin position="522"/>
        <end position="555"/>
    </location>
</feature>
<dbReference type="PROSITE" id="PS50005">
    <property type="entry name" value="TPR"/>
    <property type="match status" value="3"/>
</dbReference>
<name>A0A5E4QM69_9NEOP</name>
<feature type="repeat" description="TPR" evidence="3">
    <location>
        <begin position="591"/>
        <end position="624"/>
    </location>
</feature>
<feature type="repeat" description="TPR" evidence="3">
    <location>
        <begin position="556"/>
        <end position="589"/>
    </location>
</feature>
<dbReference type="AlphaFoldDB" id="A0A5E4QM69"/>
<evidence type="ECO:0000256" key="2">
    <source>
        <dbReference type="ARBA" id="ARBA00022803"/>
    </source>
</evidence>